<keyword evidence="3 6" id="KW-0808">Transferase</keyword>
<sequence>MGNPYFKFKQFTVHHDRCAMKVGMDGSLLGAWAGAELHPSRILDIGTGTGLIALMCAQRYPDAEITGIDIQSTCVNQAKENVANSPFSSRITIEVTPVQYFNSSVRFDLIVCNPPFFNRSSQSGQSNRDTARHDDNLSFPDLAKHAVRLLNKDGIFSLIIPEDRASEFMAIAESEGLHLVRSVKVRGRIGGVVKRRLLEFSPSYPIEAPHLDELAVEADIKIWTEEYKSLLRDFYVVL</sequence>
<comment type="subcellular location">
    <subcellularLocation>
        <location evidence="6">Cytoplasm</location>
    </subcellularLocation>
</comment>
<evidence type="ECO:0000256" key="1">
    <source>
        <dbReference type="ARBA" id="ARBA00022490"/>
    </source>
</evidence>
<dbReference type="Gene3D" id="3.40.50.150">
    <property type="entry name" value="Vaccinia Virus protein VP39"/>
    <property type="match status" value="1"/>
</dbReference>
<dbReference type="HAMAP" id="MF_01872">
    <property type="entry name" value="tRNA_methyltr_YfiC"/>
    <property type="match status" value="1"/>
</dbReference>
<dbReference type="CDD" id="cd02440">
    <property type="entry name" value="AdoMet_MTases"/>
    <property type="match status" value="1"/>
</dbReference>
<keyword evidence="5 6" id="KW-0819">tRNA processing</keyword>
<dbReference type="RefSeq" id="WP_151692588.1">
    <property type="nucleotide sequence ID" value="NZ_BMGX01000002.1"/>
</dbReference>
<proteinExistence type="inferred from homology"/>
<evidence type="ECO:0000256" key="4">
    <source>
        <dbReference type="ARBA" id="ARBA00022691"/>
    </source>
</evidence>
<dbReference type="GO" id="GO:0008033">
    <property type="term" value="P:tRNA processing"/>
    <property type="evidence" value="ECO:0007669"/>
    <property type="project" value="UniProtKB-UniRule"/>
</dbReference>
<evidence type="ECO:0000256" key="2">
    <source>
        <dbReference type="ARBA" id="ARBA00022603"/>
    </source>
</evidence>
<evidence type="ECO:0000256" key="5">
    <source>
        <dbReference type="ARBA" id="ARBA00022694"/>
    </source>
</evidence>
<dbReference type="PRINTS" id="PR00507">
    <property type="entry name" value="N12N6MTFRASE"/>
</dbReference>
<dbReference type="OrthoDB" id="5383291at2"/>
<organism evidence="8 9">
    <name type="scientific">Phaeocystidibacter marisrubri</name>
    <dbReference type="NCBI Taxonomy" id="1577780"/>
    <lineage>
        <taxon>Bacteria</taxon>
        <taxon>Pseudomonadati</taxon>
        <taxon>Bacteroidota</taxon>
        <taxon>Flavobacteriia</taxon>
        <taxon>Flavobacteriales</taxon>
        <taxon>Phaeocystidibacteraceae</taxon>
        <taxon>Phaeocystidibacter</taxon>
    </lineage>
</organism>
<keyword evidence="2 6" id="KW-0489">Methyltransferase</keyword>
<dbReference type="AlphaFoldDB" id="A0A6L3ZL87"/>
<dbReference type="InterPro" id="IPR002052">
    <property type="entry name" value="DNA_methylase_N6_adenine_CS"/>
</dbReference>
<dbReference type="InterPro" id="IPR007848">
    <property type="entry name" value="Small_mtfrase_dom"/>
</dbReference>
<comment type="function">
    <text evidence="6">Specifically methylates the adenine in position 37 of tRNA(1)(Val) (anticodon cmo5UAC).</text>
</comment>
<name>A0A6L3ZL87_9FLAO</name>
<dbReference type="EMBL" id="WBVQ01000001">
    <property type="protein sequence ID" value="KAB2817900.1"/>
    <property type="molecule type" value="Genomic_DNA"/>
</dbReference>
<protein>
    <recommendedName>
        <fullName evidence="6">tRNA1(Val) (adenine(37)-N6)-methyltransferase</fullName>
        <ecNumber evidence="6">2.1.1.223</ecNumber>
    </recommendedName>
    <alternativeName>
        <fullName evidence="6">tRNA m6A37 methyltransferase</fullName>
    </alternativeName>
</protein>
<comment type="catalytic activity">
    <reaction evidence="6">
        <text>adenosine(37) in tRNA1(Val) + S-adenosyl-L-methionine = N(6)-methyladenosine(37) in tRNA1(Val) + S-adenosyl-L-homocysteine + H(+)</text>
        <dbReference type="Rhea" id="RHEA:43160"/>
        <dbReference type="Rhea" id="RHEA-COMP:10369"/>
        <dbReference type="Rhea" id="RHEA-COMP:10370"/>
        <dbReference type="ChEBI" id="CHEBI:15378"/>
        <dbReference type="ChEBI" id="CHEBI:57856"/>
        <dbReference type="ChEBI" id="CHEBI:59789"/>
        <dbReference type="ChEBI" id="CHEBI:74411"/>
        <dbReference type="ChEBI" id="CHEBI:74449"/>
        <dbReference type="EC" id="2.1.1.223"/>
    </reaction>
</comment>
<dbReference type="PANTHER" id="PTHR47739:SF1">
    <property type="entry name" value="TRNA1(VAL) (ADENINE(37)-N6)-METHYLTRANSFERASE"/>
    <property type="match status" value="1"/>
</dbReference>
<dbReference type="GO" id="GO:0005737">
    <property type="term" value="C:cytoplasm"/>
    <property type="evidence" value="ECO:0007669"/>
    <property type="project" value="UniProtKB-SubCell"/>
</dbReference>
<evidence type="ECO:0000259" key="7">
    <source>
        <dbReference type="Pfam" id="PF05175"/>
    </source>
</evidence>
<evidence type="ECO:0000313" key="8">
    <source>
        <dbReference type="EMBL" id="KAB2817900.1"/>
    </source>
</evidence>
<dbReference type="GO" id="GO:0003676">
    <property type="term" value="F:nucleic acid binding"/>
    <property type="evidence" value="ECO:0007669"/>
    <property type="project" value="InterPro"/>
</dbReference>
<dbReference type="PANTHER" id="PTHR47739">
    <property type="entry name" value="TRNA1(VAL) (ADENINE(37)-N6)-METHYLTRANSFERASE"/>
    <property type="match status" value="1"/>
</dbReference>
<dbReference type="SUPFAM" id="SSF53335">
    <property type="entry name" value="S-adenosyl-L-methionine-dependent methyltransferases"/>
    <property type="match status" value="1"/>
</dbReference>
<dbReference type="Proteomes" id="UP000484164">
    <property type="component" value="Unassembled WGS sequence"/>
</dbReference>
<reference evidence="8 9" key="1">
    <citation type="submission" date="2019-10" db="EMBL/GenBank/DDBJ databases">
        <title>Genome sequence of Phaeocystidibacter marisrubri JCM30614 (type strain).</title>
        <authorList>
            <person name="Bowman J.P."/>
        </authorList>
    </citation>
    <scope>NUCLEOTIDE SEQUENCE [LARGE SCALE GENOMIC DNA]</scope>
    <source>
        <strain evidence="8 9">JCM 30614</strain>
    </source>
</reference>
<evidence type="ECO:0000313" key="9">
    <source>
        <dbReference type="Proteomes" id="UP000484164"/>
    </source>
</evidence>
<dbReference type="EC" id="2.1.1.223" evidence="6"/>
<keyword evidence="9" id="KW-1185">Reference proteome</keyword>
<dbReference type="GO" id="GO:0032259">
    <property type="term" value="P:methylation"/>
    <property type="evidence" value="ECO:0007669"/>
    <property type="project" value="UniProtKB-KW"/>
</dbReference>
<evidence type="ECO:0000256" key="6">
    <source>
        <dbReference type="HAMAP-Rule" id="MF_01872"/>
    </source>
</evidence>
<keyword evidence="4 6" id="KW-0949">S-adenosyl-L-methionine</keyword>
<dbReference type="InterPro" id="IPR022882">
    <property type="entry name" value="tRNA_adenine-N6_MeTrfase"/>
</dbReference>
<keyword evidence="1 6" id="KW-0963">Cytoplasm</keyword>
<accession>A0A6L3ZL87</accession>
<comment type="caution">
    <text evidence="8">The sequence shown here is derived from an EMBL/GenBank/DDBJ whole genome shotgun (WGS) entry which is preliminary data.</text>
</comment>
<dbReference type="PROSITE" id="PS00092">
    <property type="entry name" value="N6_MTASE"/>
    <property type="match status" value="1"/>
</dbReference>
<feature type="domain" description="Methyltransferase small" evidence="7">
    <location>
        <begin position="40"/>
        <end position="122"/>
    </location>
</feature>
<dbReference type="InterPro" id="IPR029063">
    <property type="entry name" value="SAM-dependent_MTases_sf"/>
</dbReference>
<dbReference type="InterPro" id="IPR050210">
    <property type="entry name" value="tRNA_Adenine-N(6)_MTase"/>
</dbReference>
<comment type="similarity">
    <text evidence="6">Belongs to the methyltransferase superfamily. tRNA (adenine-N(6)-)-methyltransferase family.</text>
</comment>
<dbReference type="Pfam" id="PF05175">
    <property type="entry name" value="MTS"/>
    <property type="match status" value="1"/>
</dbReference>
<dbReference type="GO" id="GO:0016430">
    <property type="term" value="F:tRNA (adenine-N6)-methyltransferase activity"/>
    <property type="evidence" value="ECO:0007669"/>
    <property type="project" value="UniProtKB-UniRule"/>
</dbReference>
<gene>
    <name evidence="8" type="ORF">F8C82_05710</name>
</gene>
<evidence type="ECO:0000256" key="3">
    <source>
        <dbReference type="ARBA" id="ARBA00022679"/>
    </source>
</evidence>